<dbReference type="EMBL" id="FNRA01000009">
    <property type="protein sequence ID" value="SEB06444.1"/>
    <property type="molecule type" value="Genomic_DNA"/>
</dbReference>
<name>A0A1H4GA66_9SPHI</name>
<dbReference type="AlphaFoldDB" id="A0A1H4GA66"/>
<dbReference type="RefSeq" id="WP_090558484.1">
    <property type="nucleotide sequence ID" value="NZ_FNRA01000009.1"/>
</dbReference>
<dbReference type="PROSITE" id="PS50042">
    <property type="entry name" value="CNMP_BINDING_3"/>
    <property type="match status" value="1"/>
</dbReference>
<feature type="domain" description="HTH crp-type" evidence="5">
    <location>
        <begin position="149"/>
        <end position="220"/>
    </location>
</feature>
<feature type="domain" description="Cyclic nucleotide-binding" evidence="4">
    <location>
        <begin position="28"/>
        <end position="101"/>
    </location>
</feature>
<dbReference type="InterPro" id="IPR014710">
    <property type="entry name" value="RmlC-like_jellyroll"/>
</dbReference>
<evidence type="ECO:0000259" key="5">
    <source>
        <dbReference type="PROSITE" id="PS51063"/>
    </source>
</evidence>
<dbReference type="STRING" id="425514.SAMN05443550_109163"/>
<gene>
    <name evidence="6" type="ORF">SAMN05443550_109163</name>
</gene>
<protein>
    <submittedName>
        <fullName evidence="6">CRP/FNR family transcriptional regulator, anaerobic regulatory protein</fullName>
    </submittedName>
</protein>
<evidence type="ECO:0000256" key="1">
    <source>
        <dbReference type="ARBA" id="ARBA00023015"/>
    </source>
</evidence>
<dbReference type="Gene3D" id="1.10.10.10">
    <property type="entry name" value="Winged helix-like DNA-binding domain superfamily/Winged helix DNA-binding domain"/>
    <property type="match status" value="1"/>
</dbReference>
<dbReference type="PANTHER" id="PTHR24567">
    <property type="entry name" value="CRP FAMILY TRANSCRIPTIONAL REGULATORY PROTEIN"/>
    <property type="match status" value="1"/>
</dbReference>
<evidence type="ECO:0000256" key="2">
    <source>
        <dbReference type="ARBA" id="ARBA00023125"/>
    </source>
</evidence>
<dbReference type="SUPFAM" id="SSF51206">
    <property type="entry name" value="cAMP-binding domain-like"/>
    <property type="match status" value="1"/>
</dbReference>
<dbReference type="InterPro" id="IPR018490">
    <property type="entry name" value="cNMP-bd_dom_sf"/>
</dbReference>
<dbReference type="InterPro" id="IPR036388">
    <property type="entry name" value="WH-like_DNA-bd_sf"/>
</dbReference>
<evidence type="ECO:0000313" key="7">
    <source>
        <dbReference type="Proteomes" id="UP000198850"/>
    </source>
</evidence>
<dbReference type="SMART" id="SM00100">
    <property type="entry name" value="cNMP"/>
    <property type="match status" value="1"/>
</dbReference>
<sequence>MSKTKNTCDLNTCFLCRLCLKDWKPAIALNRSNIKIKRGKQVFREGDEVRGIFFVYSGKIKVHKKWDNEKELIIRFAREGDVLGHLGLGGTGYYPVSATAIEDAVICFISMDFLETTMSVNNKFVVGLMHFFAGELQESERRMSNLAHMSVKGRLAQALLFLQKQFGINTQGFIDIELSRQDLASYTGSSYESLFRMINELLADGVIAISGKRIAIKNESLFRTLIEGY</sequence>
<dbReference type="InterPro" id="IPR050397">
    <property type="entry name" value="Env_Response_Regulators"/>
</dbReference>
<dbReference type="InterPro" id="IPR036390">
    <property type="entry name" value="WH_DNA-bd_sf"/>
</dbReference>
<keyword evidence="1" id="KW-0805">Transcription regulation</keyword>
<dbReference type="Pfam" id="PF00027">
    <property type="entry name" value="cNMP_binding"/>
    <property type="match status" value="1"/>
</dbReference>
<accession>A0A1H4GA66</accession>
<organism evidence="6 7">
    <name type="scientific">Pedobacter hartonius</name>
    <dbReference type="NCBI Taxonomy" id="425514"/>
    <lineage>
        <taxon>Bacteria</taxon>
        <taxon>Pseudomonadati</taxon>
        <taxon>Bacteroidota</taxon>
        <taxon>Sphingobacteriia</taxon>
        <taxon>Sphingobacteriales</taxon>
        <taxon>Sphingobacteriaceae</taxon>
        <taxon>Pedobacter</taxon>
    </lineage>
</organism>
<dbReference type="SMART" id="SM00419">
    <property type="entry name" value="HTH_CRP"/>
    <property type="match status" value="1"/>
</dbReference>
<keyword evidence="7" id="KW-1185">Reference proteome</keyword>
<reference evidence="6 7" key="1">
    <citation type="submission" date="2016-10" db="EMBL/GenBank/DDBJ databases">
        <authorList>
            <person name="de Groot N.N."/>
        </authorList>
    </citation>
    <scope>NUCLEOTIDE SEQUENCE [LARGE SCALE GENOMIC DNA]</scope>
    <source>
        <strain evidence="6 7">DSM 19033</strain>
    </source>
</reference>
<dbReference type="InterPro" id="IPR000595">
    <property type="entry name" value="cNMP-bd_dom"/>
</dbReference>
<dbReference type="PROSITE" id="PS51063">
    <property type="entry name" value="HTH_CRP_2"/>
    <property type="match status" value="1"/>
</dbReference>
<dbReference type="GO" id="GO:0003677">
    <property type="term" value="F:DNA binding"/>
    <property type="evidence" value="ECO:0007669"/>
    <property type="project" value="UniProtKB-KW"/>
</dbReference>
<dbReference type="Proteomes" id="UP000198850">
    <property type="component" value="Unassembled WGS sequence"/>
</dbReference>
<dbReference type="InterPro" id="IPR012318">
    <property type="entry name" value="HTH_CRP"/>
</dbReference>
<dbReference type="CDD" id="cd00038">
    <property type="entry name" value="CAP_ED"/>
    <property type="match status" value="1"/>
</dbReference>
<keyword evidence="3" id="KW-0804">Transcription</keyword>
<evidence type="ECO:0000259" key="4">
    <source>
        <dbReference type="PROSITE" id="PS50042"/>
    </source>
</evidence>
<dbReference type="GO" id="GO:0003700">
    <property type="term" value="F:DNA-binding transcription factor activity"/>
    <property type="evidence" value="ECO:0007669"/>
    <property type="project" value="TreeGrafter"/>
</dbReference>
<keyword evidence="2" id="KW-0238">DNA-binding</keyword>
<proteinExistence type="predicted"/>
<evidence type="ECO:0000313" key="6">
    <source>
        <dbReference type="EMBL" id="SEB06444.1"/>
    </source>
</evidence>
<dbReference type="PANTHER" id="PTHR24567:SF26">
    <property type="entry name" value="REGULATORY PROTEIN YEIL"/>
    <property type="match status" value="1"/>
</dbReference>
<dbReference type="Gene3D" id="2.60.120.10">
    <property type="entry name" value="Jelly Rolls"/>
    <property type="match status" value="1"/>
</dbReference>
<dbReference type="GO" id="GO:0005829">
    <property type="term" value="C:cytosol"/>
    <property type="evidence" value="ECO:0007669"/>
    <property type="project" value="TreeGrafter"/>
</dbReference>
<evidence type="ECO:0000256" key="3">
    <source>
        <dbReference type="ARBA" id="ARBA00023163"/>
    </source>
</evidence>
<dbReference type="OrthoDB" id="9127033at2"/>
<dbReference type="SUPFAM" id="SSF46785">
    <property type="entry name" value="Winged helix' DNA-binding domain"/>
    <property type="match status" value="1"/>
</dbReference>
<dbReference type="Pfam" id="PF13545">
    <property type="entry name" value="HTH_Crp_2"/>
    <property type="match status" value="1"/>
</dbReference>